<organism evidence="1 2">
    <name type="scientific">Micromonospora carbonacea</name>
    <dbReference type="NCBI Taxonomy" id="47853"/>
    <lineage>
        <taxon>Bacteria</taxon>
        <taxon>Bacillati</taxon>
        <taxon>Actinomycetota</taxon>
        <taxon>Actinomycetes</taxon>
        <taxon>Micromonosporales</taxon>
        <taxon>Micromonosporaceae</taxon>
        <taxon>Micromonospora</taxon>
    </lineage>
</organism>
<accession>A0A1C4WXI7</accession>
<evidence type="ECO:0000313" key="2">
    <source>
        <dbReference type="Proteomes" id="UP000183585"/>
    </source>
</evidence>
<sequence length="93" mass="10141">MLISLVLTYTCPCGATAKGVMVKQLRINKLSMRTLGQGLGLMPRKCDAGHPLADDVQVAYRIPDEDLTRINEHRSRKGWPLLAAHDAAQQAGS</sequence>
<dbReference type="AlphaFoldDB" id="A0A1C4WXI7"/>
<gene>
    <name evidence="1" type="ORF">GA0070563_104101</name>
</gene>
<dbReference type="EMBL" id="FMCT01000004">
    <property type="protein sequence ID" value="SCF00977.1"/>
    <property type="molecule type" value="Genomic_DNA"/>
</dbReference>
<keyword evidence="2" id="KW-1185">Reference proteome</keyword>
<dbReference type="Proteomes" id="UP000183585">
    <property type="component" value="Unassembled WGS sequence"/>
</dbReference>
<protein>
    <submittedName>
        <fullName evidence="1">Uncharacterized protein</fullName>
    </submittedName>
</protein>
<name>A0A1C4WXI7_9ACTN</name>
<evidence type="ECO:0000313" key="1">
    <source>
        <dbReference type="EMBL" id="SCF00977.1"/>
    </source>
</evidence>
<reference evidence="2" key="1">
    <citation type="submission" date="2016-06" db="EMBL/GenBank/DDBJ databases">
        <authorList>
            <person name="Varghese N."/>
            <person name="Submissions Spin"/>
        </authorList>
    </citation>
    <scope>NUCLEOTIDE SEQUENCE [LARGE SCALE GENOMIC DNA]</scope>
    <source>
        <strain evidence="2">DSM 43168</strain>
    </source>
</reference>
<proteinExistence type="predicted"/>
<dbReference type="RefSeq" id="WP_074474164.1">
    <property type="nucleotide sequence ID" value="NZ_FMCT01000004.1"/>
</dbReference>